<keyword evidence="1 2" id="KW-0093">Biotin biosynthesis</keyword>
<comment type="function">
    <text evidence="2">Catalyzes a mechanistically unusual reaction, the ATP-dependent insertion of CO2 between the N7 and N8 nitrogen atoms of 7,8-diaminopelargonic acid (DAPA, also called 7,8-diammoniononanoate) to form a ureido ring.</text>
</comment>
<comment type="caution">
    <text evidence="2">Lacks conserved residue(s) required for the propagation of feature annotation.</text>
</comment>
<comment type="pathway">
    <text evidence="2">Cofactor biosynthesis; biotin biosynthesis; biotin from 7,8-diaminononanoate: step 1/2.</text>
</comment>
<dbReference type="PIRSF" id="PIRSF006755">
    <property type="entry name" value="DTB_synth"/>
    <property type="match status" value="1"/>
</dbReference>
<comment type="subunit">
    <text evidence="2">Homodimer.</text>
</comment>
<feature type="binding site" evidence="2">
    <location>
        <begin position="180"/>
        <end position="181"/>
    </location>
    <ligand>
        <name>ATP</name>
        <dbReference type="ChEBI" id="CHEBI:30616"/>
    </ligand>
</feature>
<feature type="binding site" evidence="2">
    <location>
        <position position="20"/>
    </location>
    <ligand>
        <name>Mg(2+)</name>
        <dbReference type="ChEBI" id="CHEBI:18420"/>
    </ligand>
</feature>
<dbReference type="Pfam" id="PF13500">
    <property type="entry name" value="AAA_26"/>
    <property type="match status" value="1"/>
</dbReference>
<dbReference type="PANTHER" id="PTHR43210">
    <property type="entry name" value="DETHIOBIOTIN SYNTHETASE"/>
    <property type="match status" value="1"/>
</dbReference>
<dbReference type="RefSeq" id="WP_289269135.1">
    <property type="nucleotide sequence ID" value="NZ_OX365700.1"/>
</dbReference>
<dbReference type="EMBL" id="OX365700">
    <property type="protein sequence ID" value="CAI4032413.1"/>
    <property type="molecule type" value="Genomic_DNA"/>
</dbReference>
<evidence type="ECO:0000313" key="3">
    <source>
        <dbReference type="EMBL" id="CAI4032413.1"/>
    </source>
</evidence>
<gene>
    <name evidence="2" type="primary">bioD</name>
    <name evidence="3" type="ORF">DNFV4_02843</name>
</gene>
<dbReference type="Gene3D" id="3.40.50.300">
    <property type="entry name" value="P-loop containing nucleotide triphosphate hydrolases"/>
    <property type="match status" value="1"/>
</dbReference>
<dbReference type="EC" id="6.3.3.3" evidence="2"/>
<dbReference type="GO" id="GO:0005829">
    <property type="term" value="C:cytosol"/>
    <property type="evidence" value="ECO:0007669"/>
    <property type="project" value="TreeGrafter"/>
</dbReference>
<keyword evidence="2" id="KW-0067">ATP-binding</keyword>
<sequence>MSNGAATLFVTGTDTGVGKTVVTAALARCLRQRGYQVGVMKPIETGVPAHRPAEPDRSDANRLRRAAASSDDWALINPYRFAAPLAPVDAARMEGQVVTLQPIREAFQTLKQRHQILLVEGAGGLLVPISEDRDMSDLIRELACAVLVVGRVSLGGFNHARLTLESLARRTLPVLALVLNQIREASNEEEEGQQRSTARLLRERSRVPVLGPLPVERRLNADWDAGIEQLSAHPVIEELARLLAPPPA</sequence>
<feature type="binding site" evidence="2">
    <location>
        <begin position="120"/>
        <end position="123"/>
    </location>
    <ligand>
        <name>ATP</name>
        <dbReference type="ChEBI" id="CHEBI:30616"/>
    </ligand>
</feature>
<dbReference type="SUPFAM" id="SSF52540">
    <property type="entry name" value="P-loop containing nucleoside triphosphate hydrolases"/>
    <property type="match status" value="1"/>
</dbReference>
<keyword evidence="2" id="KW-0963">Cytoplasm</keyword>
<comment type="cofactor">
    <cofactor evidence="2">
        <name>Mg(2+)</name>
        <dbReference type="ChEBI" id="CHEBI:18420"/>
    </cofactor>
</comment>
<dbReference type="InterPro" id="IPR027417">
    <property type="entry name" value="P-loop_NTPase"/>
</dbReference>
<dbReference type="HAMAP" id="MF_00336">
    <property type="entry name" value="BioD"/>
    <property type="match status" value="1"/>
</dbReference>
<dbReference type="NCBIfam" id="TIGR00347">
    <property type="entry name" value="bioD"/>
    <property type="match status" value="1"/>
</dbReference>
<dbReference type="CDD" id="cd03109">
    <property type="entry name" value="DTBS"/>
    <property type="match status" value="1"/>
</dbReference>
<evidence type="ECO:0000256" key="2">
    <source>
        <dbReference type="HAMAP-Rule" id="MF_00336"/>
    </source>
</evidence>
<dbReference type="GO" id="GO:0005524">
    <property type="term" value="F:ATP binding"/>
    <property type="evidence" value="ECO:0007669"/>
    <property type="project" value="UniProtKB-UniRule"/>
</dbReference>
<dbReference type="GO" id="GO:0000287">
    <property type="term" value="F:magnesium ion binding"/>
    <property type="evidence" value="ECO:0007669"/>
    <property type="project" value="UniProtKB-UniRule"/>
</dbReference>
<keyword evidence="2" id="KW-0460">Magnesium</keyword>
<keyword evidence="4" id="KW-1185">Reference proteome</keyword>
<comment type="subcellular location">
    <subcellularLocation>
        <location evidence="2">Cytoplasm</location>
    </subcellularLocation>
</comment>
<feature type="binding site" evidence="2">
    <location>
        <position position="59"/>
    </location>
    <ligand>
        <name>Mg(2+)</name>
        <dbReference type="ChEBI" id="CHEBI:18420"/>
    </ligand>
</feature>
<proteinExistence type="inferred from homology"/>
<feature type="binding site" evidence="2">
    <location>
        <position position="45"/>
    </location>
    <ligand>
        <name>substrate</name>
    </ligand>
</feature>
<name>A0AA86N0D9_9BACT</name>
<accession>A0AA86N0D9</accession>
<dbReference type="Proteomes" id="UP001179121">
    <property type="component" value="Chromosome"/>
</dbReference>
<feature type="binding site" evidence="2">
    <location>
        <begin position="16"/>
        <end position="21"/>
    </location>
    <ligand>
        <name>ATP</name>
        <dbReference type="ChEBI" id="CHEBI:30616"/>
    </ligand>
</feature>
<dbReference type="KEGG" id="nti:DNFV4_02843"/>
<dbReference type="AlphaFoldDB" id="A0AA86N0D9"/>
<evidence type="ECO:0000313" key="4">
    <source>
        <dbReference type="Proteomes" id="UP001179121"/>
    </source>
</evidence>
<dbReference type="PANTHER" id="PTHR43210:SF5">
    <property type="entry name" value="DETHIOBIOTIN SYNTHETASE"/>
    <property type="match status" value="1"/>
</dbReference>
<feature type="binding site" evidence="2">
    <location>
        <position position="120"/>
    </location>
    <ligand>
        <name>Mg(2+)</name>
        <dbReference type="ChEBI" id="CHEBI:18420"/>
    </ligand>
</feature>
<evidence type="ECO:0000256" key="1">
    <source>
        <dbReference type="ARBA" id="ARBA00022756"/>
    </source>
</evidence>
<organism evidence="3 4">
    <name type="scientific">Nitrospira tepida</name>
    <dbReference type="NCBI Taxonomy" id="2973512"/>
    <lineage>
        <taxon>Bacteria</taxon>
        <taxon>Pseudomonadati</taxon>
        <taxon>Nitrospirota</taxon>
        <taxon>Nitrospiria</taxon>
        <taxon>Nitrospirales</taxon>
        <taxon>Nitrospiraceae</taxon>
        <taxon>Nitrospira</taxon>
    </lineage>
</organism>
<dbReference type="GO" id="GO:0009102">
    <property type="term" value="P:biotin biosynthetic process"/>
    <property type="evidence" value="ECO:0007669"/>
    <property type="project" value="UniProtKB-UniRule"/>
</dbReference>
<comment type="similarity">
    <text evidence="2">Belongs to the dethiobiotin synthetase family.</text>
</comment>
<feature type="binding site" evidence="2">
    <location>
        <position position="59"/>
    </location>
    <ligand>
        <name>ATP</name>
        <dbReference type="ChEBI" id="CHEBI:30616"/>
    </ligand>
</feature>
<keyword evidence="2" id="KW-0479">Metal-binding</keyword>
<reference evidence="3" key="1">
    <citation type="submission" date="2022-10" db="EMBL/GenBank/DDBJ databases">
        <authorList>
            <person name="Koch H."/>
        </authorList>
    </citation>
    <scope>NUCLEOTIDE SEQUENCE</scope>
    <source>
        <strain evidence="3">DNF</strain>
    </source>
</reference>
<feature type="active site" evidence="2">
    <location>
        <position position="41"/>
    </location>
</feature>
<keyword evidence="2" id="KW-0547">Nucleotide-binding</keyword>
<keyword evidence="2" id="KW-0436">Ligase</keyword>
<protein>
    <recommendedName>
        <fullName evidence="2">ATP-dependent dethiobiotin synthetase BioD</fullName>
        <ecNumber evidence="2">6.3.3.3</ecNumber>
    </recommendedName>
    <alternativeName>
        <fullName evidence="2">DTB synthetase</fullName>
        <shortName evidence="2">DTBS</shortName>
    </alternativeName>
    <alternativeName>
        <fullName evidence="2">Dethiobiotin synthase</fullName>
    </alternativeName>
</protein>
<dbReference type="GO" id="GO:0004141">
    <property type="term" value="F:dethiobiotin synthase activity"/>
    <property type="evidence" value="ECO:0007669"/>
    <property type="project" value="UniProtKB-UniRule"/>
</dbReference>
<dbReference type="InterPro" id="IPR004472">
    <property type="entry name" value="DTB_synth_BioD"/>
</dbReference>
<comment type="catalytic activity">
    <reaction evidence="2">
        <text>(7R,8S)-7,8-diammoniononanoate + CO2 + ATP = (4R,5S)-dethiobiotin + ADP + phosphate + 3 H(+)</text>
        <dbReference type="Rhea" id="RHEA:15805"/>
        <dbReference type="ChEBI" id="CHEBI:15378"/>
        <dbReference type="ChEBI" id="CHEBI:16526"/>
        <dbReference type="ChEBI" id="CHEBI:30616"/>
        <dbReference type="ChEBI" id="CHEBI:43474"/>
        <dbReference type="ChEBI" id="CHEBI:149469"/>
        <dbReference type="ChEBI" id="CHEBI:149473"/>
        <dbReference type="ChEBI" id="CHEBI:456216"/>
        <dbReference type="EC" id="6.3.3.3"/>
    </reaction>
</comment>